<evidence type="ECO:0000256" key="7">
    <source>
        <dbReference type="ARBA" id="ARBA00047990"/>
    </source>
</evidence>
<dbReference type="GO" id="GO:0006826">
    <property type="term" value="P:iron ion transport"/>
    <property type="evidence" value="ECO:0007669"/>
    <property type="project" value="InterPro"/>
</dbReference>
<gene>
    <name evidence="11" type="ORF">PODLI_1B018354</name>
    <name evidence="12" type="ORF">PODLI_1B041335</name>
</gene>
<accession>A0AA35KWG6</accession>
<proteinExistence type="inferred from homology"/>
<dbReference type="InterPro" id="IPR012347">
    <property type="entry name" value="Ferritin-like"/>
</dbReference>
<dbReference type="PROSITE" id="PS50905">
    <property type="entry name" value="FERRITIN_LIKE"/>
    <property type="match status" value="1"/>
</dbReference>
<dbReference type="CDD" id="cd01056">
    <property type="entry name" value="Euk_Ferritin"/>
    <property type="match status" value="1"/>
</dbReference>
<feature type="binding site" evidence="8">
    <location>
        <position position="104"/>
    </location>
    <ligand>
        <name>Fe cation</name>
        <dbReference type="ChEBI" id="CHEBI:24875"/>
        <label>1</label>
    </ligand>
</feature>
<evidence type="ECO:0000256" key="4">
    <source>
        <dbReference type="ARBA" id="ARBA00023002"/>
    </source>
</evidence>
<keyword evidence="2 9" id="KW-0409">Iron storage</keyword>
<keyword evidence="4" id="KW-0560">Oxidoreductase</keyword>
<dbReference type="Proteomes" id="UP001178461">
    <property type="component" value="Chromosome 9"/>
</dbReference>
<dbReference type="InterPro" id="IPR009078">
    <property type="entry name" value="Ferritin-like_SF"/>
</dbReference>
<dbReference type="InterPro" id="IPR014034">
    <property type="entry name" value="Ferritin_CS"/>
</dbReference>
<comment type="function">
    <text evidence="9">Stores iron in a soluble, non-toxic, readily available form. Important for iron homeostasis. Iron is taken up in the ferrous form and deposited as ferric hydroxides after oxidation.</text>
</comment>
<dbReference type="GO" id="GO:0005737">
    <property type="term" value="C:cytoplasm"/>
    <property type="evidence" value="ECO:0007669"/>
    <property type="project" value="TreeGrafter"/>
</dbReference>
<comment type="function">
    <text evidence="6">Stores iron in a soluble, non-toxic, readily available form. Important for iron homeostasis. Has ferroxidase activity. Iron is taken up in the ferrous form and deposited as ferric hydroxides after oxidation.</text>
</comment>
<evidence type="ECO:0000313" key="11">
    <source>
        <dbReference type="EMBL" id="CAI5780037.1"/>
    </source>
</evidence>
<dbReference type="InterPro" id="IPR001519">
    <property type="entry name" value="Ferritin"/>
</dbReference>
<organism evidence="12 13">
    <name type="scientific">Podarcis lilfordi</name>
    <name type="common">Lilford's wall lizard</name>
    <dbReference type="NCBI Taxonomy" id="74358"/>
    <lineage>
        <taxon>Eukaryota</taxon>
        <taxon>Metazoa</taxon>
        <taxon>Chordata</taxon>
        <taxon>Craniata</taxon>
        <taxon>Vertebrata</taxon>
        <taxon>Euteleostomi</taxon>
        <taxon>Lepidosauria</taxon>
        <taxon>Squamata</taxon>
        <taxon>Bifurcata</taxon>
        <taxon>Unidentata</taxon>
        <taxon>Episquamata</taxon>
        <taxon>Laterata</taxon>
        <taxon>Lacertibaenia</taxon>
        <taxon>Lacertidae</taxon>
        <taxon>Podarcis</taxon>
    </lineage>
</organism>
<sequence length="176" mass="20331">MSSQVCQNFHADCEATLNQLVNLELNASYVYLSMSYHFDRDDVALCHMAKFLKEQSEEKWEHADKFLKYQNKRGGRILLKDLKKPEKDEWGNSLDALQSALQLEKRMNQALLDLHKLATEKGDPHLCDFLESEFLEEEVKVIKQLGDHLTNLRRLGLPQNGTGEYLFDKLSLKSSS</sequence>
<dbReference type="InterPro" id="IPR008331">
    <property type="entry name" value="Ferritin_DPS_dom"/>
</dbReference>
<feature type="binding site" evidence="8">
    <location>
        <position position="62"/>
    </location>
    <ligand>
        <name>Fe cation</name>
        <dbReference type="ChEBI" id="CHEBI:24875"/>
        <label>1</label>
    </ligand>
</feature>
<evidence type="ECO:0000256" key="3">
    <source>
        <dbReference type="ARBA" id="ARBA00022723"/>
    </source>
</evidence>
<dbReference type="GO" id="GO:0006879">
    <property type="term" value="P:intracellular iron ion homeostasis"/>
    <property type="evidence" value="ECO:0007669"/>
    <property type="project" value="UniProtKB-KW"/>
</dbReference>
<dbReference type="PANTHER" id="PTHR11431:SF54">
    <property type="entry name" value="FERRITIN"/>
    <property type="match status" value="1"/>
</dbReference>
<evidence type="ECO:0000256" key="1">
    <source>
        <dbReference type="ARBA" id="ARBA00007513"/>
    </source>
</evidence>
<feature type="domain" description="Ferritin-like diiron" evidence="10">
    <location>
        <begin position="7"/>
        <end position="156"/>
    </location>
</feature>
<evidence type="ECO:0000259" key="10">
    <source>
        <dbReference type="PROSITE" id="PS50905"/>
    </source>
</evidence>
<name>A0AA35KWG6_9SAUR</name>
<dbReference type="InterPro" id="IPR009040">
    <property type="entry name" value="Ferritin-like_diiron"/>
</dbReference>
<evidence type="ECO:0000313" key="12">
    <source>
        <dbReference type="EMBL" id="CAI5784842.1"/>
    </source>
</evidence>
<keyword evidence="13" id="KW-1185">Reference proteome</keyword>
<evidence type="ECO:0000256" key="6">
    <source>
        <dbReference type="ARBA" id="ARBA00025111"/>
    </source>
</evidence>
<dbReference type="EMBL" id="OX395132">
    <property type="protein sequence ID" value="CAI5780037.1"/>
    <property type="molecule type" value="Genomic_DNA"/>
</dbReference>
<feature type="binding site" evidence="8">
    <location>
        <position position="24"/>
    </location>
    <ligand>
        <name>Fe cation</name>
        <dbReference type="ChEBI" id="CHEBI:24875"/>
        <label>1</label>
    </ligand>
</feature>
<dbReference type="SUPFAM" id="SSF47240">
    <property type="entry name" value="Ferritin-like"/>
    <property type="match status" value="1"/>
</dbReference>
<dbReference type="Pfam" id="PF00210">
    <property type="entry name" value="Ferritin"/>
    <property type="match status" value="1"/>
</dbReference>
<dbReference type="Gene3D" id="1.20.1260.10">
    <property type="match status" value="1"/>
</dbReference>
<reference evidence="12" key="1">
    <citation type="submission" date="2022-12" db="EMBL/GenBank/DDBJ databases">
        <authorList>
            <person name="Alioto T."/>
            <person name="Alioto T."/>
            <person name="Gomez Garrido J."/>
        </authorList>
    </citation>
    <scope>NUCLEOTIDE SEQUENCE</scope>
</reference>
<dbReference type="GO" id="GO:0008198">
    <property type="term" value="F:ferrous iron binding"/>
    <property type="evidence" value="ECO:0007669"/>
    <property type="project" value="TreeGrafter"/>
</dbReference>
<comment type="similarity">
    <text evidence="1 9">Belongs to the ferritin family.</text>
</comment>
<dbReference type="AlphaFoldDB" id="A0AA35KWG6"/>
<keyword evidence="3 8" id="KW-0479">Metal-binding</keyword>
<evidence type="ECO:0000256" key="8">
    <source>
        <dbReference type="PIRSR" id="PIRSR601519-1"/>
    </source>
</evidence>
<dbReference type="Proteomes" id="UP001178461">
    <property type="component" value="Chromosome 7"/>
</dbReference>
<protein>
    <recommendedName>
        <fullName evidence="9">Ferritin</fullName>
    </recommendedName>
</protein>
<keyword evidence="5 8" id="KW-0408">Iron</keyword>
<dbReference type="EMBL" id="OX395134">
    <property type="protein sequence ID" value="CAI5784842.1"/>
    <property type="molecule type" value="Genomic_DNA"/>
</dbReference>
<comment type="catalytic activity">
    <reaction evidence="7">
        <text>4 Fe(2+) + O2 + 4 H(+) = 4 Fe(3+) + 2 H2O</text>
        <dbReference type="Rhea" id="RHEA:11148"/>
        <dbReference type="ChEBI" id="CHEBI:15377"/>
        <dbReference type="ChEBI" id="CHEBI:15378"/>
        <dbReference type="ChEBI" id="CHEBI:15379"/>
        <dbReference type="ChEBI" id="CHEBI:29033"/>
        <dbReference type="ChEBI" id="CHEBI:29034"/>
        <dbReference type="EC" id="1.16.3.1"/>
    </reaction>
</comment>
<dbReference type="PANTHER" id="PTHR11431">
    <property type="entry name" value="FERRITIN"/>
    <property type="match status" value="1"/>
</dbReference>
<evidence type="ECO:0000256" key="2">
    <source>
        <dbReference type="ARBA" id="ARBA00022434"/>
    </source>
</evidence>
<evidence type="ECO:0000256" key="9">
    <source>
        <dbReference type="RuleBase" id="RU361145"/>
    </source>
</evidence>
<dbReference type="FunFam" id="1.20.1260.10:FF:000002">
    <property type="entry name" value="Ferritin, mitochondrial"/>
    <property type="match status" value="1"/>
</dbReference>
<dbReference type="GO" id="GO:0004322">
    <property type="term" value="F:ferroxidase activity"/>
    <property type="evidence" value="ECO:0007669"/>
    <property type="project" value="UniProtKB-EC"/>
</dbReference>
<dbReference type="PROSITE" id="PS00204">
    <property type="entry name" value="FERRITIN_2"/>
    <property type="match status" value="1"/>
</dbReference>
<dbReference type="GO" id="GO:0008199">
    <property type="term" value="F:ferric iron binding"/>
    <property type="evidence" value="ECO:0007669"/>
    <property type="project" value="InterPro"/>
</dbReference>
<evidence type="ECO:0000256" key="5">
    <source>
        <dbReference type="ARBA" id="ARBA00023004"/>
    </source>
</evidence>
<evidence type="ECO:0000313" key="13">
    <source>
        <dbReference type="Proteomes" id="UP001178461"/>
    </source>
</evidence>